<evidence type="ECO:0000256" key="1">
    <source>
        <dbReference type="SAM" id="MobiDB-lite"/>
    </source>
</evidence>
<protein>
    <submittedName>
        <fullName evidence="2">Uncharacterized protein</fullName>
    </submittedName>
</protein>
<feature type="region of interest" description="Disordered" evidence="1">
    <location>
        <begin position="31"/>
        <end position="58"/>
    </location>
</feature>
<evidence type="ECO:0000313" key="2">
    <source>
        <dbReference type="EMBL" id="GIY65687.1"/>
    </source>
</evidence>
<dbReference type="AlphaFoldDB" id="A0AAV4V650"/>
<dbReference type="EMBL" id="BPLR01014018">
    <property type="protein sequence ID" value="GIY65687.1"/>
    <property type="molecule type" value="Genomic_DNA"/>
</dbReference>
<reference evidence="2 3" key="1">
    <citation type="submission" date="2021-06" db="EMBL/GenBank/DDBJ databases">
        <title>Caerostris extrusa draft genome.</title>
        <authorList>
            <person name="Kono N."/>
            <person name="Arakawa K."/>
        </authorList>
    </citation>
    <scope>NUCLEOTIDE SEQUENCE [LARGE SCALE GENOMIC DNA]</scope>
</reference>
<gene>
    <name evidence="2" type="ORF">CEXT_723111</name>
</gene>
<name>A0AAV4V650_CAEEX</name>
<sequence>MSRESRHRLPNIRHLCNFLCATDNYPDPLLADLPGGTQKNPPQARQCDSTCSPTRSSVPRTLRTWPLSMDLPRWVQPQTKAKERKQLGIQEEKQSEPRLLAIITGVCRMLVAILCHGSADVSVSHTGSRCQTVFSILVAWLREFHPESLTWHIFSP</sequence>
<proteinExistence type="predicted"/>
<feature type="compositionally biased region" description="Polar residues" evidence="1">
    <location>
        <begin position="37"/>
        <end position="58"/>
    </location>
</feature>
<dbReference type="Proteomes" id="UP001054945">
    <property type="component" value="Unassembled WGS sequence"/>
</dbReference>
<evidence type="ECO:0000313" key="3">
    <source>
        <dbReference type="Proteomes" id="UP001054945"/>
    </source>
</evidence>
<accession>A0AAV4V650</accession>
<keyword evidence="3" id="KW-1185">Reference proteome</keyword>
<comment type="caution">
    <text evidence="2">The sequence shown here is derived from an EMBL/GenBank/DDBJ whole genome shotgun (WGS) entry which is preliminary data.</text>
</comment>
<organism evidence="2 3">
    <name type="scientific">Caerostris extrusa</name>
    <name type="common">Bark spider</name>
    <name type="synonym">Caerostris bankana</name>
    <dbReference type="NCBI Taxonomy" id="172846"/>
    <lineage>
        <taxon>Eukaryota</taxon>
        <taxon>Metazoa</taxon>
        <taxon>Ecdysozoa</taxon>
        <taxon>Arthropoda</taxon>
        <taxon>Chelicerata</taxon>
        <taxon>Arachnida</taxon>
        <taxon>Araneae</taxon>
        <taxon>Araneomorphae</taxon>
        <taxon>Entelegynae</taxon>
        <taxon>Araneoidea</taxon>
        <taxon>Araneidae</taxon>
        <taxon>Caerostris</taxon>
    </lineage>
</organism>